<gene>
    <name evidence="5" type="ORF">ASZ90_006317</name>
</gene>
<dbReference type="PROSITE" id="PS50126">
    <property type="entry name" value="S1"/>
    <property type="match status" value="4"/>
</dbReference>
<sequence length="389" mass="42989">MEETKSFSELLNETNLAPRRFSAGERIDTVVVKITSDWIFIDLGAKSEGYLDKKDLLDEDGNLTVKEGDSITAYFLSSRHGEKLFTIRLLTSKNVNDFLFDAYKNQMPLEATVEKEIKGGFSVRINQNAGGFCPYSQMDIRKIDDAAAYVGKKFEFVVAEYSENGRNIILSRRPLLEKIEQEKIAGLKNSLQPGMTVSGAVTSVQKFGAFVDLGGIQALLPASEMGWGKIDDPKVLYSSGDKVEAVIINLDWENNRITLSAKATLPNPWDEAMRKYAEGSVLKGKVSHLTNFGAFVTIEAGVEGLLHISKLARGKKIKHAGDVMKTGEEIEVKIEKIDRENKKISLDLAGSDKDTSVAGDEDDFRKYIAKSPKAMGTLGDMFNKSGKKH</sequence>
<evidence type="ECO:0000313" key="5">
    <source>
        <dbReference type="EMBL" id="KUG23873.1"/>
    </source>
</evidence>
<evidence type="ECO:0000256" key="3">
    <source>
        <dbReference type="ARBA" id="ARBA00023274"/>
    </source>
</evidence>
<keyword evidence="2 5" id="KW-0689">Ribosomal protein</keyword>
<accession>A0A0W8FSV2</accession>
<protein>
    <submittedName>
        <fullName evidence="5">Ssu ribosomal protein s1p</fullName>
    </submittedName>
</protein>
<dbReference type="InterPro" id="IPR050437">
    <property type="entry name" value="Ribos_protein_bS1-like"/>
</dbReference>
<dbReference type="GO" id="GO:0003729">
    <property type="term" value="F:mRNA binding"/>
    <property type="evidence" value="ECO:0007669"/>
    <property type="project" value="TreeGrafter"/>
</dbReference>
<dbReference type="InterPro" id="IPR035104">
    <property type="entry name" value="Ribosomal_protein_S1-like"/>
</dbReference>
<reference evidence="5" key="1">
    <citation type="journal article" date="2015" name="Proc. Natl. Acad. Sci. U.S.A.">
        <title>Networks of energetic and metabolic interactions define dynamics in microbial communities.</title>
        <authorList>
            <person name="Embree M."/>
            <person name="Liu J.K."/>
            <person name="Al-Bassam M.M."/>
            <person name="Zengler K."/>
        </authorList>
    </citation>
    <scope>NUCLEOTIDE SEQUENCE</scope>
</reference>
<dbReference type="PRINTS" id="PR00681">
    <property type="entry name" value="RIBOSOMALS1"/>
</dbReference>
<dbReference type="Pfam" id="PF00575">
    <property type="entry name" value="S1"/>
    <property type="match status" value="2"/>
</dbReference>
<dbReference type="EMBL" id="LNQE01000881">
    <property type="protein sequence ID" value="KUG23873.1"/>
    <property type="molecule type" value="Genomic_DNA"/>
</dbReference>
<dbReference type="GO" id="GO:0006412">
    <property type="term" value="P:translation"/>
    <property type="evidence" value="ECO:0007669"/>
    <property type="project" value="TreeGrafter"/>
</dbReference>
<feature type="domain" description="S1 motif" evidence="4">
    <location>
        <begin position="106"/>
        <end position="173"/>
    </location>
</feature>
<dbReference type="Gene3D" id="2.40.50.140">
    <property type="entry name" value="Nucleic acid-binding proteins"/>
    <property type="match status" value="4"/>
</dbReference>
<name>A0A0W8FSV2_9ZZZZ</name>
<dbReference type="GO" id="GO:0005840">
    <property type="term" value="C:ribosome"/>
    <property type="evidence" value="ECO:0007669"/>
    <property type="project" value="UniProtKB-KW"/>
</dbReference>
<dbReference type="GO" id="GO:1990904">
    <property type="term" value="C:ribonucleoprotein complex"/>
    <property type="evidence" value="ECO:0007669"/>
    <property type="project" value="UniProtKB-KW"/>
</dbReference>
<dbReference type="PANTHER" id="PTHR10724:SF7">
    <property type="entry name" value="SMALL RIBOSOMAL SUBUNIT PROTEIN BS1C"/>
    <property type="match status" value="1"/>
</dbReference>
<feature type="domain" description="S1 motif" evidence="4">
    <location>
        <begin position="24"/>
        <end position="88"/>
    </location>
</feature>
<organism evidence="5">
    <name type="scientific">hydrocarbon metagenome</name>
    <dbReference type="NCBI Taxonomy" id="938273"/>
    <lineage>
        <taxon>unclassified sequences</taxon>
        <taxon>metagenomes</taxon>
        <taxon>ecological metagenomes</taxon>
    </lineage>
</organism>
<dbReference type="InterPro" id="IPR012340">
    <property type="entry name" value="NA-bd_OB-fold"/>
</dbReference>
<evidence type="ECO:0000256" key="1">
    <source>
        <dbReference type="ARBA" id="ARBA00006767"/>
    </source>
</evidence>
<feature type="domain" description="S1 motif" evidence="4">
    <location>
        <begin position="279"/>
        <end position="349"/>
    </location>
</feature>
<dbReference type="PANTHER" id="PTHR10724">
    <property type="entry name" value="30S RIBOSOMAL PROTEIN S1"/>
    <property type="match status" value="1"/>
</dbReference>
<comment type="caution">
    <text evidence="5">The sequence shown here is derived from an EMBL/GenBank/DDBJ whole genome shotgun (WGS) entry which is preliminary data.</text>
</comment>
<dbReference type="SMART" id="SM00316">
    <property type="entry name" value="S1"/>
    <property type="match status" value="4"/>
</dbReference>
<dbReference type="SUPFAM" id="SSF50249">
    <property type="entry name" value="Nucleic acid-binding proteins"/>
    <property type="match status" value="4"/>
</dbReference>
<evidence type="ECO:0000259" key="4">
    <source>
        <dbReference type="PROSITE" id="PS50126"/>
    </source>
</evidence>
<feature type="domain" description="S1 motif" evidence="4">
    <location>
        <begin position="194"/>
        <end position="262"/>
    </location>
</feature>
<comment type="similarity">
    <text evidence="1">Belongs to the bacterial ribosomal protein bS1 family.</text>
</comment>
<proteinExistence type="inferred from homology"/>
<dbReference type="CDD" id="cd04465">
    <property type="entry name" value="S1_RPS1_repeat_ec2_hs2"/>
    <property type="match status" value="1"/>
</dbReference>
<keyword evidence="3" id="KW-0687">Ribonucleoprotein</keyword>
<evidence type="ECO:0000256" key="2">
    <source>
        <dbReference type="ARBA" id="ARBA00022980"/>
    </source>
</evidence>
<dbReference type="InterPro" id="IPR003029">
    <property type="entry name" value="S1_domain"/>
</dbReference>
<dbReference type="GO" id="GO:0003735">
    <property type="term" value="F:structural constituent of ribosome"/>
    <property type="evidence" value="ECO:0007669"/>
    <property type="project" value="TreeGrafter"/>
</dbReference>
<dbReference type="AlphaFoldDB" id="A0A0W8FSV2"/>